<dbReference type="EMBL" id="JANBPG010000716">
    <property type="protein sequence ID" value="KAJ1894260.1"/>
    <property type="molecule type" value="Genomic_DNA"/>
</dbReference>
<sequence>MKPGAVNISTKDIAWRIINIIVSVLWIVTAAFHFVDGTFQSVMPGLFLLIVGFASIVFELWRPRVVLENCYFMWNFMGRGILLWFSSLTLFPVSSTNVDYS</sequence>
<proteinExistence type="predicted"/>
<evidence type="ECO:0000313" key="1">
    <source>
        <dbReference type="EMBL" id="KAJ1894260.1"/>
    </source>
</evidence>
<evidence type="ECO:0000313" key="2">
    <source>
        <dbReference type="Proteomes" id="UP001150581"/>
    </source>
</evidence>
<keyword evidence="2" id="KW-1185">Reference proteome</keyword>
<dbReference type="Proteomes" id="UP001150581">
    <property type="component" value="Unassembled WGS sequence"/>
</dbReference>
<accession>A0ACC1IFL3</accession>
<organism evidence="1 2">
    <name type="scientific">Kickxella alabastrina</name>
    <dbReference type="NCBI Taxonomy" id="61397"/>
    <lineage>
        <taxon>Eukaryota</taxon>
        <taxon>Fungi</taxon>
        <taxon>Fungi incertae sedis</taxon>
        <taxon>Zoopagomycota</taxon>
        <taxon>Kickxellomycotina</taxon>
        <taxon>Kickxellomycetes</taxon>
        <taxon>Kickxellales</taxon>
        <taxon>Kickxellaceae</taxon>
        <taxon>Kickxella</taxon>
    </lineage>
</organism>
<comment type="caution">
    <text evidence="1">The sequence shown here is derived from an EMBL/GenBank/DDBJ whole genome shotgun (WGS) entry which is preliminary data.</text>
</comment>
<reference evidence="1" key="1">
    <citation type="submission" date="2022-07" db="EMBL/GenBank/DDBJ databases">
        <title>Phylogenomic reconstructions and comparative analyses of Kickxellomycotina fungi.</title>
        <authorList>
            <person name="Reynolds N.K."/>
            <person name="Stajich J.E."/>
            <person name="Barry K."/>
            <person name="Grigoriev I.V."/>
            <person name="Crous P."/>
            <person name="Smith M.E."/>
        </authorList>
    </citation>
    <scope>NUCLEOTIDE SEQUENCE</scope>
    <source>
        <strain evidence="1">Benny 63K</strain>
    </source>
</reference>
<name>A0ACC1IFL3_9FUNG</name>
<protein>
    <submittedName>
        <fullName evidence="1">Uncharacterized protein</fullName>
    </submittedName>
</protein>
<gene>
    <name evidence="1" type="ORF">LPJ66_005295</name>
</gene>